<gene>
    <name evidence="3" type="ORF">DET59_102213</name>
</gene>
<evidence type="ECO:0000259" key="2">
    <source>
        <dbReference type="Pfam" id="PF02481"/>
    </source>
</evidence>
<dbReference type="AlphaFoldDB" id="A0A366EYM7"/>
<dbReference type="GO" id="GO:0009294">
    <property type="term" value="P:DNA-mediated transformation"/>
    <property type="evidence" value="ECO:0007669"/>
    <property type="project" value="InterPro"/>
</dbReference>
<dbReference type="InterPro" id="IPR003488">
    <property type="entry name" value="DprA"/>
</dbReference>
<dbReference type="NCBIfam" id="TIGR00732">
    <property type="entry name" value="dprA"/>
    <property type="match status" value="1"/>
</dbReference>
<dbReference type="InterPro" id="IPR057666">
    <property type="entry name" value="DrpA_SLOG"/>
</dbReference>
<organism evidence="3 4">
    <name type="scientific">Rossellomorea aquimaris</name>
    <dbReference type="NCBI Taxonomy" id="189382"/>
    <lineage>
        <taxon>Bacteria</taxon>
        <taxon>Bacillati</taxon>
        <taxon>Bacillota</taxon>
        <taxon>Bacilli</taxon>
        <taxon>Bacillales</taxon>
        <taxon>Bacillaceae</taxon>
        <taxon>Rossellomorea</taxon>
    </lineage>
</organism>
<dbReference type="Proteomes" id="UP000252118">
    <property type="component" value="Unassembled WGS sequence"/>
</dbReference>
<proteinExistence type="inferred from homology"/>
<evidence type="ECO:0000256" key="1">
    <source>
        <dbReference type="ARBA" id="ARBA00006525"/>
    </source>
</evidence>
<dbReference type="OrthoDB" id="9785707at2"/>
<dbReference type="Gene3D" id="3.40.50.450">
    <property type="match status" value="1"/>
</dbReference>
<accession>A0A366EYM7</accession>
<evidence type="ECO:0000313" key="3">
    <source>
        <dbReference type="EMBL" id="RBP06830.1"/>
    </source>
</evidence>
<protein>
    <submittedName>
        <fullName evidence="3">DNA processing protein</fullName>
    </submittedName>
</protein>
<evidence type="ECO:0000313" key="4">
    <source>
        <dbReference type="Proteomes" id="UP000252118"/>
    </source>
</evidence>
<reference evidence="3 4" key="1">
    <citation type="submission" date="2018-06" db="EMBL/GenBank/DDBJ databases">
        <title>Freshwater and sediment microbial communities from various areas in North America, analyzing microbe dynamics in response to fracking.</title>
        <authorList>
            <person name="Lamendella R."/>
        </authorList>
    </citation>
    <scope>NUCLEOTIDE SEQUENCE [LARGE SCALE GENOMIC DNA]</scope>
    <source>
        <strain evidence="3 4">97B</strain>
    </source>
</reference>
<name>A0A366EYM7_9BACI</name>
<dbReference type="PANTHER" id="PTHR43022:SF1">
    <property type="entry name" value="PROTEIN SMF"/>
    <property type="match status" value="1"/>
</dbReference>
<dbReference type="EMBL" id="QNRJ01000002">
    <property type="protein sequence ID" value="RBP06830.1"/>
    <property type="molecule type" value="Genomic_DNA"/>
</dbReference>
<comment type="similarity">
    <text evidence="1">Belongs to the DprA/Smf family.</text>
</comment>
<feature type="domain" description="Smf/DprA SLOG" evidence="2">
    <location>
        <begin position="81"/>
        <end position="289"/>
    </location>
</feature>
<dbReference type="SUPFAM" id="SSF102405">
    <property type="entry name" value="MCP/YpsA-like"/>
    <property type="match status" value="1"/>
</dbReference>
<dbReference type="PANTHER" id="PTHR43022">
    <property type="entry name" value="PROTEIN SMF"/>
    <property type="match status" value="1"/>
</dbReference>
<dbReference type="Pfam" id="PF02481">
    <property type="entry name" value="DNA_processg_A"/>
    <property type="match status" value="1"/>
</dbReference>
<dbReference type="RefSeq" id="WP_113968234.1">
    <property type="nucleotide sequence ID" value="NZ_QNRJ01000002.1"/>
</dbReference>
<sequence length="291" mass="33022">MKDRRHILFHIHHCRGIGLKGTKRILESLQELHSIFDLSPSTLQQITLSTAVNSELFYRDLHSFNSDRYKKLYSEHDIDWITIMDEDYPALLRNVYDPPFLLFLKGNRNLLHGRKKLAIIGSRNATSYTEKILHDMIPQLVKKEVVIVSGLAQGADTVAHNETIQSGGQTIGVLGGGFNHIYPKRNEELAHHMMKHQLLLSEYPPYIKPEKWQFPFRNRIISGLTDAVLVTEARKKSGTFITADYALNEGREVLCIPGSIHEPLAEGTNSLIQEGARMVLSIEDIFSELGV</sequence>
<comment type="caution">
    <text evidence="3">The sequence shown here is derived from an EMBL/GenBank/DDBJ whole genome shotgun (WGS) entry which is preliminary data.</text>
</comment>